<dbReference type="SUPFAM" id="SSF55424">
    <property type="entry name" value="FAD/NAD-linked reductases, dimerisation (C-terminal) domain"/>
    <property type="match status" value="1"/>
</dbReference>
<keyword evidence="11 16" id="KW-0676">Redox-active center</keyword>
<keyword evidence="10" id="KW-1015">Disulfide bond</keyword>
<feature type="binding site" evidence="14">
    <location>
        <position position="57"/>
    </location>
    <ligand>
        <name>FAD</name>
        <dbReference type="ChEBI" id="CHEBI:57692"/>
    </ligand>
</feature>
<feature type="binding site" evidence="14">
    <location>
        <begin position="189"/>
        <end position="196"/>
    </location>
    <ligand>
        <name>NAD(+)</name>
        <dbReference type="ChEBI" id="CHEBI:57540"/>
    </ligand>
</feature>
<feature type="binding site" evidence="14">
    <location>
        <begin position="151"/>
        <end position="153"/>
    </location>
    <ligand>
        <name>FAD</name>
        <dbReference type="ChEBI" id="CHEBI:57692"/>
    </ligand>
</feature>
<feature type="active site" description="Proton acceptor" evidence="13">
    <location>
        <position position="452"/>
    </location>
</feature>
<dbReference type="Gene3D" id="3.50.50.60">
    <property type="entry name" value="FAD/NAD(P)-binding domain"/>
    <property type="match status" value="2"/>
</dbReference>
<evidence type="ECO:0000256" key="12">
    <source>
        <dbReference type="ARBA" id="ARBA00049187"/>
    </source>
</evidence>
<dbReference type="PANTHER" id="PTHR22912">
    <property type="entry name" value="DISULFIDE OXIDOREDUCTASE"/>
    <property type="match status" value="1"/>
</dbReference>
<evidence type="ECO:0000256" key="4">
    <source>
        <dbReference type="ARBA" id="ARBA00016961"/>
    </source>
</evidence>
<evidence type="ECO:0000256" key="9">
    <source>
        <dbReference type="ARBA" id="ARBA00023027"/>
    </source>
</evidence>
<evidence type="ECO:0000259" key="18">
    <source>
        <dbReference type="Pfam" id="PF07992"/>
    </source>
</evidence>
<dbReference type="InterPro" id="IPR016156">
    <property type="entry name" value="FAD/NAD-linked_Rdtase_dimer_sf"/>
</dbReference>
<comment type="caution">
    <text evidence="19">The sequence shown here is derived from an EMBL/GenBank/DDBJ whole genome shotgun (WGS) entry which is preliminary data.</text>
</comment>
<keyword evidence="14" id="KW-0547">Nucleotide-binding</keyword>
<feature type="binding site" evidence="14">
    <location>
        <begin position="326"/>
        <end position="329"/>
    </location>
    <ligand>
        <name>FAD</name>
        <dbReference type="ChEBI" id="CHEBI:57692"/>
    </ligand>
</feature>
<evidence type="ECO:0000256" key="16">
    <source>
        <dbReference type="RuleBase" id="RU003692"/>
    </source>
</evidence>
<gene>
    <name evidence="19" type="ORF">J2T55_001066</name>
</gene>
<evidence type="ECO:0000256" key="2">
    <source>
        <dbReference type="ARBA" id="ARBA00007532"/>
    </source>
</evidence>
<dbReference type="PROSITE" id="PS00076">
    <property type="entry name" value="PYRIDINE_REDOX_1"/>
    <property type="match status" value="1"/>
</dbReference>
<feature type="disulfide bond" description="Redox-active" evidence="15">
    <location>
        <begin position="48"/>
        <end position="53"/>
    </location>
</feature>
<dbReference type="PRINTS" id="PR00368">
    <property type="entry name" value="FADPNR"/>
</dbReference>
<dbReference type="InterPro" id="IPR023753">
    <property type="entry name" value="FAD/NAD-binding_dom"/>
</dbReference>
<dbReference type="PRINTS" id="PR00411">
    <property type="entry name" value="PNDRDTASEI"/>
</dbReference>
<sequence>MNKYDVVVIGGGPAGYVAAIRCAQLGLKTACVESWQTPAGKGALGGTCLNVGCIPSKALLDSSHHFSFLGKQAAEHGIQVDNATIDVKKMMARKDKIVKALTGGVASLFKKHNIDWLQGHGHLSGEKQVHITPNDGSDKQTVEADQIIIATGSVPAGIGQAEVDNSGPIVDSTGALALAEVPAKLGVIGAGVIGLELGSVWKRLGAEVVVLEAQDSFLPGVDAQIAAEAHKSLKKQGLDIRLGAQVSATKKNRNGVRVSYQDSDGEQTLDVDKLIVAVGRRPNTDSLGAEAIGLKLDQSGFIQVDDHCRTNVSGIWAIGDVVRGPMLAHKAMDEGVAVAERIAGQTAHMDYDTIPWVIYTWPEIAWVGRTEEALKQDGIDYKSGTFPFMASGRARGMGDTEGLVKVLADAGNDTILGVHIFGPSASELIAEAVTAMSFDASSEDIARTIHAHPTLSEALHEAALAVDQRTLHL</sequence>
<dbReference type="InterPro" id="IPR004099">
    <property type="entry name" value="Pyr_nucl-diS_OxRdtase_dimer"/>
</dbReference>
<keyword evidence="9 14" id="KW-0520">NAD</keyword>
<proteinExistence type="inferred from homology"/>
<feature type="binding site" evidence="14">
    <location>
        <position position="320"/>
    </location>
    <ligand>
        <name>FAD</name>
        <dbReference type="ChEBI" id="CHEBI:57692"/>
    </ligand>
</feature>
<dbReference type="InterPro" id="IPR050151">
    <property type="entry name" value="Class-I_Pyr_Nuc-Dis_Oxidored"/>
</dbReference>
<dbReference type="GO" id="GO:0004148">
    <property type="term" value="F:dihydrolipoyl dehydrogenase (NADH) activity"/>
    <property type="evidence" value="ECO:0007669"/>
    <property type="project" value="UniProtKB-EC"/>
</dbReference>
<reference evidence="19" key="1">
    <citation type="submission" date="2022-08" db="EMBL/GenBank/DDBJ databases">
        <title>Genomic Encyclopedia of Type Strains, Phase III (KMG-III): the genomes of soil and plant-associated and newly described type strains.</title>
        <authorList>
            <person name="Whitman W."/>
        </authorList>
    </citation>
    <scope>NUCLEOTIDE SEQUENCE</scope>
    <source>
        <strain evidence="19">HMT 1</strain>
    </source>
</reference>
<feature type="domain" description="FAD/NAD(P)-binding" evidence="18">
    <location>
        <begin position="4"/>
        <end position="335"/>
    </location>
</feature>
<dbReference type="PIRSF" id="PIRSF000350">
    <property type="entry name" value="Mercury_reductase_MerA"/>
    <property type="match status" value="1"/>
</dbReference>
<keyword evidence="8 16" id="KW-0560">Oxidoreductase</keyword>
<dbReference type="Proteomes" id="UP001204445">
    <property type="component" value="Unassembled WGS sequence"/>
</dbReference>
<comment type="miscellaneous">
    <text evidence="16">The active site is a redox-active disulfide bond.</text>
</comment>
<feature type="binding site" evidence="14">
    <location>
        <position position="212"/>
    </location>
    <ligand>
        <name>NAD(+)</name>
        <dbReference type="ChEBI" id="CHEBI:57540"/>
    </ligand>
</feature>
<dbReference type="GO" id="GO:0050660">
    <property type="term" value="F:flavin adenine dinucleotide binding"/>
    <property type="evidence" value="ECO:0007669"/>
    <property type="project" value="InterPro"/>
</dbReference>
<dbReference type="FunFam" id="3.50.50.60:FF:000001">
    <property type="entry name" value="Dihydrolipoyl dehydrogenase, mitochondrial"/>
    <property type="match status" value="1"/>
</dbReference>
<comment type="catalytic activity">
    <reaction evidence="12 16">
        <text>N(6)-[(R)-dihydrolipoyl]-L-lysyl-[protein] + NAD(+) = N(6)-[(R)-lipoyl]-L-lysyl-[protein] + NADH + H(+)</text>
        <dbReference type="Rhea" id="RHEA:15045"/>
        <dbReference type="Rhea" id="RHEA-COMP:10474"/>
        <dbReference type="Rhea" id="RHEA-COMP:10475"/>
        <dbReference type="ChEBI" id="CHEBI:15378"/>
        <dbReference type="ChEBI" id="CHEBI:57540"/>
        <dbReference type="ChEBI" id="CHEBI:57945"/>
        <dbReference type="ChEBI" id="CHEBI:83099"/>
        <dbReference type="ChEBI" id="CHEBI:83100"/>
        <dbReference type="EC" id="1.8.1.4"/>
    </reaction>
</comment>
<dbReference type="PANTHER" id="PTHR22912:SF224">
    <property type="entry name" value="DIHYDROLIPOYL DEHYDROGENASE"/>
    <property type="match status" value="1"/>
</dbReference>
<dbReference type="SUPFAM" id="SSF51905">
    <property type="entry name" value="FAD/NAD(P)-binding domain"/>
    <property type="match status" value="1"/>
</dbReference>
<keyword evidence="20" id="KW-1185">Reference proteome</keyword>
<feature type="binding site" evidence="14">
    <location>
        <position position="279"/>
    </location>
    <ligand>
        <name>NAD(+)</name>
        <dbReference type="ChEBI" id="CHEBI:57540"/>
    </ligand>
</feature>
<comment type="cofactor">
    <cofactor evidence="14 16">
        <name>FAD</name>
        <dbReference type="ChEBI" id="CHEBI:57692"/>
    </cofactor>
    <text evidence="14 16">Binds 1 FAD per subunit.</text>
</comment>
<feature type="domain" description="Pyridine nucleotide-disulphide oxidoreductase dimerisation" evidence="17">
    <location>
        <begin position="354"/>
        <end position="463"/>
    </location>
</feature>
<evidence type="ECO:0000313" key="20">
    <source>
        <dbReference type="Proteomes" id="UP001204445"/>
    </source>
</evidence>
<keyword evidence="6 16" id="KW-0285">Flavoprotein</keyword>
<keyword evidence="5" id="KW-0963">Cytoplasm</keyword>
<dbReference type="AlphaFoldDB" id="A0AAE3HIN7"/>
<evidence type="ECO:0000256" key="14">
    <source>
        <dbReference type="PIRSR" id="PIRSR000350-3"/>
    </source>
</evidence>
<evidence type="ECO:0000256" key="3">
    <source>
        <dbReference type="ARBA" id="ARBA00012608"/>
    </source>
</evidence>
<evidence type="ECO:0000256" key="1">
    <source>
        <dbReference type="ARBA" id="ARBA00004496"/>
    </source>
</evidence>
<dbReference type="EC" id="1.8.1.4" evidence="3 16"/>
<evidence type="ECO:0000256" key="15">
    <source>
        <dbReference type="PIRSR" id="PIRSR000350-4"/>
    </source>
</evidence>
<dbReference type="GO" id="GO:0006103">
    <property type="term" value="P:2-oxoglutarate metabolic process"/>
    <property type="evidence" value="ECO:0007669"/>
    <property type="project" value="TreeGrafter"/>
</dbReference>
<dbReference type="InterPro" id="IPR006258">
    <property type="entry name" value="Lipoamide_DH"/>
</dbReference>
<dbReference type="Gene3D" id="3.30.390.30">
    <property type="match status" value="1"/>
</dbReference>
<evidence type="ECO:0000313" key="19">
    <source>
        <dbReference type="EMBL" id="MCS3903049.1"/>
    </source>
</evidence>
<evidence type="ECO:0000256" key="8">
    <source>
        <dbReference type="ARBA" id="ARBA00023002"/>
    </source>
</evidence>
<dbReference type="Pfam" id="PF02852">
    <property type="entry name" value="Pyr_redox_dim"/>
    <property type="match status" value="1"/>
</dbReference>
<evidence type="ECO:0000256" key="7">
    <source>
        <dbReference type="ARBA" id="ARBA00022827"/>
    </source>
</evidence>
<keyword evidence="7 14" id="KW-0274">FAD</keyword>
<dbReference type="Pfam" id="PF07992">
    <property type="entry name" value="Pyr_redox_2"/>
    <property type="match status" value="1"/>
</dbReference>
<name>A0AAE3HIN7_9GAMM</name>
<comment type="subcellular location">
    <subcellularLocation>
        <location evidence="1">Cytoplasm</location>
    </subcellularLocation>
</comment>
<protein>
    <recommendedName>
        <fullName evidence="4 16">Dihydrolipoyl dehydrogenase</fullName>
        <ecNumber evidence="3 16">1.8.1.4</ecNumber>
    </recommendedName>
</protein>
<dbReference type="RefSeq" id="WP_259054662.1">
    <property type="nucleotide sequence ID" value="NZ_JANUCT010000006.1"/>
</dbReference>
<evidence type="ECO:0000256" key="5">
    <source>
        <dbReference type="ARBA" id="ARBA00022490"/>
    </source>
</evidence>
<evidence type="ECO:0000256" key="11">
    <source>
        <dbReference type="ARBA" id="ARBA00023284"/>
    </source>
</evidence>
<evidence type="ECO:0000256" key="6">
    <source>
        <dbReference type="ARBA" id="ARBA00022630"/>
    </source>
</evidence>
<dbReference type="NCBIfam" id="TIGR01350">
    <property type="entry name" value="lipoamide_DH"/>
    <property type="match status" value="1"/>
</dbReference>
<evidence type="ECO:0000256" key="10">
    <source>
        <dbReference type="ARBA" id="ARBA00023157"/>
    </source>
</evidence>
<dbReference type="EMBL" id="JANUCT010000006">
    <property type="protein sequence ID" value="MCS3903049.1"/>
    <property type="molecule type" value="Genomic_DNA"/>
</dbReference>
<comment type="similarity">
    <text evidence="2 16">Belongs to the class-I pyridine nucleotide-disulfide oxidoreductase family.</text>
</comment>
<dbReference type="FunFam" id="3.30.390.30:FF:000001">
    <property type="entry name" value="Dihydrolipoyl dehydrogenase"/>
    <property type="match status" value="1"/>
</dbReference>
<evidence type="ECO:0000256" key="13">
    <source>
        <dbReference type="PIRSR" id="PIRSR000350-2"/>
    </source>
</evidence>
<dbReference type="GO" id="GO:0005737">
    <property type="term" value="C:cytoplasm"/>
    <property type="evidence" value="ECO:0007669"/>
    <property type="project" value="UniProtKB-SubCell"/>
</dbReference>
<organism evidence="19 20">
    <name type="scientific">Methylohalomonas lacus</name>
    <dbReference type="NCBI Taxonomy" id="398773"/>
    <lineage>
        <taxon>Bacteria</taxon>
        <taxon>Pseudomonadati</taxon>
        <taxon>Pseudomonadota</taxon>
        <taxon>Gammaproteobacteria</taxon>
        <taxon>Methylohalomonadales</taxon>
        <taxon>Methylohalomonadaceae</taxon>
        <taxon>Methylohalomonas</taxon>
    </lineage>
</organism>
<dbReference type="InterPro" id="IPR001100">
    <property type="entry name" value="Pyr_nuc-diS_OxRdtase"/>
</dbReference>
<dbReference type="InterPro" id="IPR036188">
    <property type="entry name" value="FAD/NAD-bd_sf"/>
</dbReference>
<dbReference type="InterPro" id="IPR012999">
    <property type="entry name" value="Pyr_OxRdtase_I_AS"/>
</dbReference>
<accession>A0AAE3HIN7</accession>
<evidence type="ECO:0000259" key="17">
    <source>
        <dbReference type="Pfam" id="PF02852"/>
    </source>
</evidence>
<feature type="binding site" evidence="14">
    <location>
        <position position="121"/>
    </location>
    <ligand>
        <name>FAD</name>
        <dbReference type="ChEBI" id="CHEBI:57692"/>
    </ligand>
</feature>